<dbReference type="Proteomes" id="UP000235786">
    <property type="component" value="Unassembled WGS sequence"/>
</dbReference>
<reference evidence="1" key="1">
    <citation type="submission" date="2016-04" db="EMBL/GenBank/DDBJ databases">
        <title>A degradative enzymes factory behind the ericoid mycorrhizal symbiosis.</title>
        <authorList>
            <consortium name="DOE Joint Genome Institute"/>
            <person name="Martino E."/>
            <person name="Morin E."/>
            <person name="Grelet G."/>
            <person name="Kuo A."/>
            <person name="Kohler A."/>
            <person name="Daghino S."/>
            <person name="Barry K."/>
            <person name="Choi C."/>
            <person name="Cichocki N."/>
            <person name="Clum A."/>
            <person name="Copeland A."/>
            <person name="Hainaut M."/>
            <person name="Haridas S."/>
            <person name="Labutti K."/>
            <person name="Lindquist E."/>
            <person name="Lipzen A."/>
            <person name="Khouja H.-R."/>
            <person name="Murat C."/>
            <person name="Ohm R."/>
            <person name="Olson A."/>
            <person name="Spatafora J."/>
            <person name="Veneault-Fourrey C."/>
            <person name="Henrissat B."/>
            <person name="Grigoriev I."/>
            <person name="Martin F."/>
            <person name="Perotto S."/>
        </authorList>
    </citation>
    <scope>NUCLEOTIDE SEQUENCE [LARGE SCALE GENOMIC DNA]</scope>
    <source>
        <strain evidence="1">F</strain>
    </source>
</reference>
<evidence type="ECO:0000313" key="2">
    <source>
        <dbReference type="Proteomes" id="UP000235786"/>
    </source>
</evidence>
<keyword evidence="2" id="KW-1185">Reference proteome</keyword>
<dbReference type="AlphaFoldDB" id="A0A2J6RCI8"/>
<name>A0A2J6RCI8_HYAVF</name>
<dbReference type="OrthoDB" id="5413172at2759"/>
<sequence>MQTISIVALGVYRHVAAKMEVPFEHTPYRMAAIVDLKSSPEAFTYSAHNLGVVLYALHPPPQVFIVGAAISQSMAEECISVWKAYTTSAGTKDPLLINLQGGPPADGNWMLEIMGKLDGKYKNDRIEL</sequence>
<dbReference type="EMBL" id="KZ613951">
    <property type="protein sequence ID" value="PMD36235.1"/>
    <property type="molecule type" value="Genomic_DNA"/>
</dbReference>
<protein>
    <submittedName>
        <fullName evidence="1">Uncharacterized protein</fullName>
    </submittedName>
</protein>
<evidence type="ECO:0000313" key="1">
    <source>
        <dbReference type="EMBL" id="PMD36235.1"/>
    </source>
</evidence>
<accession>A0A2J6RCI8</accession>
<gene>
    <name evidence="1" type="ORF">L207DRAFT_569586</name>
</gene>
<proteinExistence type="predicted"/>
<organism evidence="1 2">
    <name type="scientific">Hyaloscypha variabilis (strain UAMH 11265 / GT02V1 / F)</name>
    <name type="common">Meliniomyces variabilis</name>
    <dbReference type="NCBI Taxonomy" id="1149755"/>
    <lineage>
        <taxon>Eukaryota</taxon>
        <taxon>Fungi</taxon>
        <taxon>Dikarya</taxon>
        <taxon>Ascomycota</taxon>
        <taxon>Pezizomycotina</taxon>
        <taxon>Leotiomycetes</taxon>
        <taxon>Helotiales</taxon>
        <taxon>Hyaloscyphaceae</taxon>
        <taxon>Hyaloscypha</taxon>
        <taxon>Hyaloscypha variabilis</taxon>
    </lineage>
</organism>